<comment type="subcellular location">
    <subcellularLocation>
        <location evidence="1">Cell outer membrane</location>
    </subcellularLocation>
</comment>
<sequence length="438" mass="45824">MSINIVDLVKNYISPDLITRVSTSLGEGEDGISKALSGLIPSILGGVVAKGTQSEADAGQLLHEAKEANNSGLLGNLSSFFGNADLQSQGTGWFNKIFDGQSNIIIDTISNFAGIKSSSSGSLISMVTPLIMGLLGKQATENNMDANGFSRFLNTQKSNILSALPSGLGSLASMLGLGALGSTARETLENAEAASTATYNYAEQQAEKAGGGMKWLLPLLLLAALAFLLWWLMGKGCNKGEGTTGSDTVVTAPMDTAATLAPVTTTGALDTATGNYIYDVGANKEIKLADGTTLTVGENSTEARLYHMLNDAAFTVDTVNKSANWVVLDRVYFETGKSVLTAESAAQILNIASILKNFPKAAIKLGGYTDNTGDAAINKKVSAERAKIVSQEMIKAGADAKQVVEAEGYGPEFPVCEANDTPECKAQNRRVDLKVAVK</sequence>
<keyword evidence="5" id="KW-0812">Transmembrane</keyword>
<dbReference type="Pfam" id="PF00691">
    <property type="entry name" value="OmpA"/>
    <property type="match status" value="1"/>
</dbReference>
<dbReference type="PANTHER" id="PTHR30329">
    <property type="entry name" value="STATOR ELEMENT OF FLAGELLAR MOTOR COMPLEX"/>
    <property type="match status" value="1"/>
</dbReference>
<feature type="transmembrane region" description="Helical" evidence="5">
    <location>
        <begin position="215"/>
        <end position="233"/>
    </location>
</feature>
<proteinExistence type="predicted"/>
<organism evidence="7 8">
    <name type="scientific">Niabella yanshanensis</name>
    <dbReference type="NCBI Taxonomy" id="577386"/>
    <lineage>
        <taxon>Bacteria</taxon>
        <taxon>Pseudomonadati</taxon>
        <taxon>Bacteroidota</taxon>
        <taxon>Chitinophagia</taxon>
        <taxon>Chitinophagales</taxon>
        <taxon>Chitinophagaceae</taxon>
        <taxon>Niabella</taxon>
    </lineage>
</organism>
<dbReference type="InterPro" id="IPR009282">
    <property type="entry name" value="DUF937"/>
</dbReference>
<evidence type="ECO:0000256" key="1">
    <source>
        <dbReference type="ARBA" id="ARBA00004442"/>
    </source>
</evidence>
<evidence type="ECO:0000313" key="7">
    <source>
        <dbReference type="EMBL" id="WQD36347.1"/>
    </source>
</evidence>
<dbReference type="InterPro" id="IPR036737">
    <property type="entry name" value="OmpA-like_sf"/>
</dbReference>
<evidence type="ECO:0000256" key="5">
    <source>
        <dbReference type="SAM" id="Phobius"/>
    </source>
</evidence>
<feature type="domain" description="OmpA-like" evidence="6">
    <location>
        <begin position="321"/>
        <end position="438"/>
    </location>
</feature>
<keyword evidence="5" id="KW-1133">Transmembrane helix</keyword>
<dbReference type="InterPro" id="IPR006665">
    <property type="entry name" value="OmpA-like"/>
</dbReference>
<evidence type="ECO:0000256" key="3">
    <source>
        <dbReference type="ARBA" id="ARBA00023237"/>
    </source>
</evidence>
<gene>
    <name evidence="7" type="ORF">U0035_11795</name>
</gene>
<dbReference type="PROSITE" id="PS51123">
    <property type="entry name" value="OMPA_2"/>
    <property type="match status" value="1"/>
</dbReference>
<dbReference type="CDD" id="cd07185">
    <property type="entry name" value="OmpA_C-like"/>
    <property type="match status" value="1"/>
</dbReference>
<dbReference type="PANTHER" id="PTHR30329:SF21">
    <property type="entry name" value="LIPOPROTEIN YIAD-RELATED"/>
    <property type="match status" value="1"/>
</dbReference>
<dbReference type="Proteomes" id="UP001325680">
    <property type="component" value="Chromosome"/>
</dbReference>
<evidence type="ECO:0000256" key="2">
    <source>
        <dbReference type="ARBA" id="ARBA00023136"/>
    </source>
</evidence>
<dbReference type="EMBL" id="CP139960">
    <property type="protein sequence ID" value="WQD36347.1"/>
    <property type="molecule type" value="Genomic_DNA"/>
</dbReference>
<evidence type="ECO:0000313" key="8">
    <source>
        <dbReference type="Proteomes" id="UP001325680"/>
    </source>
</evidence>
<dbReference type="Gene3D" id="3.30.1330.60">
    <property type="entry name" value="OmpA-like domain"/>
    <property type="match status" value="1"/>
</dbReference>
<keyword evidence="2 4" id="KW-0472">Membrane</keyword>
<reference evidence="7 8" key="1">
    <citation type="submission" date="2023-12" db="EMBL/GenBank/DDBJ databases">
        <title>Genome sequencing and assembly of bacterial species from a model synthetic community.</title>
        <authorList>
            <person name="Hogle S.L."/>
        </authorList>
    </citation>
    <scope>NUCLEOTIDE SEQUENCE [LARGE SCALE GENOMIC DNA]</scope>
    <source>
        <strain evidence="7 8">HAMBI_3031</strain>
    </source>
</reference>
<evidence type="ECO:0000259" key="6">
    <source>
        <dbReference type="PROSITE" id="PS51123"/>
    </source>
</evidence>
<evidence type="ECO:0000256" key="4">
    <source>
        <dbReference type="PROSITE-ProRule" id="PRU00473"/>
    </source>
</evidence>
<dbReference type="RefSeq" id="WP_114789995.1">
    <property type="nucleotide sequence ID" value="NZ_CP139960.1"/>
</dbReference>
<dbReference type="Pfam" id="PF06078">
    <property type="entry name" value="DUF937"/>
    <property type="match status" value="1"/>
</dbReference>
<keyword evidence="8" id="KW-1185">Reference proteome</keyword>
<dbReference type="InterPro" id="IPR050330">
    <property type="entry name" value="Bact_OuterMem_StrucFunc"/>
</dbReference>
<dbReference type="InterPro" id="IPR006664">
    <property type="entry name" value="OMP_bac"/>
</dbReference>
<dbReference type="SUPFAM" id="SSF103088">
    <property type="entry name" value="OmpA-like"/>
    <property type="match status" value="1"/>
</dbReference>
<dbReference type="PRINTS" id="PR01021">
    <property type="entry name" value="OMPADOMAIN"/>
</dbReference>
<accession>A0ABZ0W4A0</accession>
<name>A0ABZ0W4A0_9BACT</name>
<protein>
    <submittedName>
        <fullName evidence="7">OmpA family protein</fullName>
    </submittedName>
</protein>
<keyword evidence="3" id="KW-0998">Cell outer membrane</keyword>